<dbReference type="GO" id="GO:0010181">
    <property type="term" value="F:FMN binding"/>
    <property type="evidence" value="ECO:0007669"/>
    <property type="project" value="UniProtKB-ARBA"/>
</dbReference>
<feature type="binding site" evidence="7">
    <location>
        <position position="286"/>
    </location>
    <ligand>
        <name>FMN</name>
        <dbReference type="ChEBI" id="CHEBI:58210"/>
    </ligand>
</feature>
<dbReference type="InterPro" id="IPR000262">
    <property type="entry name" value="FMN-dep_DH"/>
</dbReference>
<evidence type="ECO:0000259" key="8">
    <source>
        <dbReference type="PROSITE" id="PS51349"/>
    </source>
</evidence>
<evidence type="ECO:0000256" key="6">
    <source>
        <dbReference type="PIRSR" id="PIRSR000138-1"/>
    </source>
</evidence>
<name>A0ABF7PSB8_FRATH</name>
<feature type="binding site" evidence="7">
    <location>
        <position position="176"/>
    </location>
    <ligand>
        <name>glyoxylate</name>
        <dbReference type="ChEBI" id="CHEBI:36655"/>
    </ligand>
</feature>
<reference evidence="10" key="2">
    <citation type="submission" date="2006-03" db="EMBL/GenBank/DDBJ databases">
        <title>Complete genome sequence of Francisella tularensis LVS (Live Vaccine Strain).</title>
        <authorList>
            <person name="Chain P."/>
            <person name="Larimer F."/>
            <person name="Land M."/>
            <person name="Stilwagen S."/>
            <person name="Larsson P."/>
            <person name="Bearden S."/>
            <person name="Chu M."/>
            <person name="Oyston P."/>
            <person name="Forsman M."/>
            <person name="Andersson S."/>
            <person name="Lindler L."/>
            <person name="Titball R."/>
            <person name="Garcia E."/>
        </authorList>
    </citation>
    <scope>NUCLEOTIDE SEQUENCE [LARGE SCALE GENOMIC DNA]</scope>
    <source>
        <strain evidence="10">LVS</strain>
    </source>
</reference>
<dbReference type="PANTHER" id="PTHR10578">
    <property type="entry name" value="S -2-HYDROXY-ACID OXIDASE-RELATED"/>
    <property type="match status" value="1"/>
</dbReference>
<dbReference type="PROSITE" id="PS51349">
    <property type="entry name" value="FMN_HYDROXY_ACID_DH_2"/>
    <property type="match status" value="1"/>
</dbReference>
<feature type="binding site" evidence="7">
    <location>
        <position position="139"/>
    </location>
    <ligand>
        <name>FMN</name>
        <dbReference type="ChEBI" id="CHEBI:58210"/>
    </ligand>
</feature>
<comment type="similarity">
    <text evidence="5">Belongs to the FMN-dependent alpha-hydroxy acid dehydrogenase family.</text>
</comment>
<dbReference type="PROSITE" id="PS00557">
    <property type="entry name" value="FMN_HYDROXY_ACID_DH_1"/>
    <property type="match status" value="1"/>
</dbReference>
<evidence type="ECO:0000256" key="7">
    <source>
        <dbReference type="PIRSR" id="PIRSR000138-2"/>
    </source>
</evidence>
<dbReference type="SUPFAM" id="SSF51395">
    <property type="entry name" value="FMN-linked oxidoreductases"/>
    <property type="match status" value="1"/>
</dbReference>
<feature type="binding site" evidence="7">
    <location>
        <position position="264"/>
    </location>
    <ligand>
        <name>FMN</name>
        <dbReference type="ChEBI" id="CHEBI:58210"/>
    </ligand>
</feature>
<feature type="binding site" evidence="7">
    <location>
        <begin position="342"/>
        <end position="343"/>
    </location>
    <ligand>
        <name>FMN</name>
        <dbReference type="ChEBI" id="CHEBI:58210"/>
    </ligand>
</feature>
<evidence type="ECO:0000256" key="5">
    <source>
        <dbReference type="ARBA" id="ARBA00024042"/>
    </source>
</evidence>
<feature type="binding site" evidence="7">
    <location>
        <position position="118"/>
    </location>
    <ligand>
        <name>FMN</name>
        <dbReference type="ChEBI" id="CHEBI:58210"/>
    </ligand>
</feature>
<feature type="binding site" evidence="7">
    <location>
        <position position="291"/>
    </location>
    <ligand>
        <name>glyoxylate</name>
        <dbReference type="ChEBI" id="CHEBI:36655"/>
    </ligand>
</feature>
<dbReference type="GO" id="GO:0004460">
    <property type="term" value="F:L-lactate dehydrogenase (cytochrome) activity"/>
    <property type="evidence" value="ECO:0007669"/>
    <property type="project" value="UniProtKB-EC"/>
</dbReference>
<keyword evidence="2 7" id="KW-0285">Flavoprotein</keyword>
<dbReference type="Pfam" id="PF01070">
    <property type="entry name" value="FMN_dh"/>
    <property type="match status" value="1"/>
</dbReference>
<evidence type="ECO:0000313" key="9">
    <source>
        <dbReference type="EMBL" id="CAJ79409.1"/>
    </source>
</evidence>
<accession>A0ABF7PSB8</accession>
<dbReference type="NCBIfam" id="NF008398">
    <property type="entry name" value="PRK11197.1"/>
    <property type="match status" value="1"/>
</dbReference>
<keyword evidence="3 7" id="KW-0288">FMN</keyword>
<keyword evidence="4 9" id="KW-0560">Oxidoreductase</keyword>
<feature type="domain" description="FMN hydroxy acid dehydrogenase" evidence="8">
    <location>
        <begin position="10"/>
        <end position="389"/>
    </location>
</feature>
<dbReference type="InterPro" id="IPR008259">
    <property type="entry name" value="FMN_hydac_DH_AS"/>
</dbReference>
<feature type="binding site" evidence="7">
    <location>
        <begin position="319"/>
        <end position="323"/>
    </location>
    <ligand>
        <name>FMN</name>
        <dbReference type="ChEBI" id="CHEBI:58210"/>
    </ligand>
</feature>
<dbReference type="AlphaFoldDB" id="A0ABF7PSB8"/>
<feature type="active site" description="Proton acceptor" evidence="6">
    <location>
        <position position="288"/>
    </location>
</feature>
<feature type="binding site" evidence="7">
    <location>
        <position position="36"/>
    </location>
    <ligand>
        <name>glyoxylate</name>
        <dbReference type="ChEBI" id="CHEBI:36655"/>
    </ligand>
</feature>
<dbReference type="EC" id="1.1.2.3" evidence="9"/>
<feature type="binding site" evidence="7">
    <location>
        <position position="288"/>
    </location>
    <ligand>
        <name>glyoxylate</name>
        <dbReference type="ChEBI" id="CHEBI:36655"/>
    </ligand>
</feature>
<proteinExistence type="inferred from homology"/>
<reference evidence="9 10" key="1">
    <citation type="submission" date="2006-02" db="EMBL/GenBank/DDBJ databases">
        <authorList>
            <consortium name="Microbial Genomics Group"/>
            <consortium name="Lawrence Livermore National Laboratory"/>
            <consortium name="and the Genome Analysis Group"/>
            <consortium name="Oak Ridge National Laboratory"/>
            <person name="Larimer F.W."/>
        </authorList>
    </citation>
    <scope>NUCLEOTIDE SEQUENCE [LARGE SCALE GENOMIC DNA]</scope>
    <source>
        <strain evidence="9 10">LVS</strain>
    </source>
</reference>
<comment type="cofactor">
    <cofactor evidence="1">
        <name>FMN</name>
        <dbReference type="ChEBI" id="CHEBI:58210"/>
    </cofactor>
</comment>
<evidence type="ECO:0000256" key="1">
    <source>
        <dbReference type="ARBA" id="ARBA00001917"/>
    </source>
</evidence>
<dbReference type="PIRSF" id="PIRSF000138">
    <property type="entry name" value="Al-hdrx_acd_dh"/>
    <property type="match status" value="1"/>
</dbReference>
<dbReference type="KEGG" id="ftl:FTL_0970"/>
<dbReference type="Proteomes" id="UP000001944">
    <property type="component" value="Chromosome"/>
</dbReference>
<protein>
    <submittedName>
        <fullName evidence="9">L-lactate dehydrogenase</fullName>
        <ecNumber evidence="9">1.1.2.3</ecNumber>
    </submittedName>
</protein>
<dbReference type="PANTHER" id="PTHR10578:SF85">
    <property type="entry name" value="L-LACTATE DEHYDROGENASE"/>
    <property type="match status" value="1"/>
</dbReference>
<evidence type="ECO:0000256" key="3">
    <source>
        <dbReference type="ARBA" id="ARBA00022643"/>
    </source>
</evidence>
<dbReference type="FunFam" id="3.20.20.70:FF:000029">
    <property type="entry name" value="L-lactate dehydrogenase"/>
    <property type="match status" value="1"/>
</dbReference>
<dbReference type="CDD" id="cd02809">
    <property type="entry name" value="alpha_hydroxyacid_oxid_FMN"/>
    <property type="match status" value="1"/>
</dbReference>
<dbReference type="Gene3D" id="3.20.20.70">
    <property type="entry name" value="Aldolase class I"/>
    <property type="match status" value="1"/>
</dbReference>
<dbReference type="InterPro" id="IPR013785">
    <property type="entry name" value="Aldolase_TIM"/>
</dbReference>
<evidence type="ECO:0000256" key="2">
    <source>
        <dbReference type="ARBA" id="ARBA00022630"/>
    </source>
</evidence>
<organism evidence="9 10">
    <name type="scientific">Francisella tularensis subsp. holarctica (strain LVS)</name>
    <dbReference type="NCBI Taxonomy" id="376619"/>
    <lineage>
        <taxon>Bacteria</taxon>
        <taxon>Pseudomonadati</taxon>
        <taxon>Pseudomonadota</taxon>
        <taxon>Gammaproteobacteria</taxon>
        <taxon>Thiotrichales</taxon>
        <taxon>Francisellaceae</taxon>
        <taxon>Francisella</taxon>
    </lineage>
</organism>
<dbReference type="InterPro" id="IPR012133">
    <property type="entry name" value="Alpha-hydoxy_acid_DH_FMN"/>
</dbReference>
<feature type="binding site" evidence="7">
    <location>
        <position position="141"/>
    </location>
    <ligand>
        <name>glyoxylate</name>
        <dbReference type="ChEBI" id="CHEBI:36655"/>
    </ligand>
</feature>
<dbReference type="EMBL" id="AM233362">
    <property type="protein sequence ID" value="CAJ79409.1"/>
    <property type="molecule type" value="Genomic_DNA"/>
</dbReference>
<evidence type="ECO:0000256" key="4">
    <source>
        <dbReference type="ARBA" id="ARBA00023002"/>
    </source>
</evidence>
<dbReference type="InterPro" id="IPR037396">
    <property type="entry name" value="FMN_HAD"/>
</dbReference>
<sequence length="389" mass="43195">MACKYRKIAMKINNIYDITDMHKAAKKRLPRVFLDYIDSGSYQQQTVYENEQAFRKIRINQSAFKDCSQRNQTIEIFGFKSSVPFAIAPTGLAGMFWPKGEIALALAAEKLDIAYTMSTMAICSLETVAKEANNHFWFQLYLMKDRGFTKSLLERAKACGCQTIFVNADLPVSGIRYSDMRNGLSIPPKFGIRDIINITAKQSWVWGYLLSKYKQFGNLSGHIPTGAKGMKSVTDFMDSQFDQSVTWKDIEWLRNIWDGNLIIKGLLNTQGAENAVKVGADGIVVSNHGGRQLDGVLPTIEALPAISDKVKGDIKIILDSGIRSDQDIIKALALGADFTLVGRPFLYGLSAFGQKGVEKVYDILKKEIDNTMALAGISDLNNISTDVVV</sequence>
<feature type="binding site" evidence="7">
    <location>
        <begin position="89"/>
        <end position="91"/>
    </location>
    <ligand>
        <name>FMN</name>
        <dbReference type="ChEBI" id="CHEBI:58210"/>
    </ligand>
</feature>
<gene>
    <name evidence="9" type="ordered locus">FTL_0970</name>
</gene>
<evidence type="ECO:0000313" key="10">
    <source>
        <dbReference type="Proteomes" id="UP000001944"/>
    </source>
</evidence>